<protein>
    <submittedName>
        <fullName evidence="3">PH domain-containing protein</fullName>
    </submittedName>
</protein>
<proteinExistence type="predicted"/>
<organism evidence="3 4">
    <name type="scientific">Agromyces seonyuensis</name>
    <dbReference type="NCBI Taxonomy" id="2662446"/>
    <lineage>
        <taxon>Bacteria</taxon>
        <taxon>Bacillati</taxon>
        <taxon>Actinomycetota</taxon>
        <taxon>Actinomycetes</taxon>
        <taxon>Micrococcales</taxon>
        <taxon>Microbacteriaceae</taxon>
        <taxon>Agromyces</taxon>
    </lineage>
</organism>
<dbReference type="PANTHER" id="PTHR37938:SF1">
    <property type="entry name" value="BLL0215 PROTEIN"/>
    <property type="match status" value="1"/>
</dbReference>
<name>A0A6I4P2M4_9MICO</name>
<evidence type="ECO:0000256" key="1">
    <source>
        <dbReference type="SAM" id="Phobius"/>
    </source>
</evidence>
<evidence type="ECO:0000313" key="4">
    <source>
        <dbReference type="Proteomes" id="UP000438182"/>
    </source>
</evidence>
<dbReference type="AlphaFoldDB" id="A0A6I4P2M4"/>
<dbReference type="EMBL" id="WSTA01000084">
    <property type="protein sequence ID" value="MWB99872.1"/>
    <property type="molecule type" value="Genomic_DNA"/>
</dbReference>
<gene>
    <name evidence="3" type="ORF">GB864_15095</name>
</gene>
<sequence length="165" mass="17550">MSGGASTIGGPERVVARMRRSARILVLPGILLVAVAFGVGYYGVVGPLPPQFRPAIWVLAGLLLVFGVLWPFGRWLSATSTLTTKRVVSRSGLVPRRRLELELDEVVDVAVRRGPLQFLAGSGDVRVGAEDRTLVLRDLPKPAAVQSAVLSLVSDVGMGPADRVT</sequence>
<feature type="transmembrane region" description="Helical" evidence="1">
    <location>
        <begin position="24"/>
        <end position="44"/>
    </location>
</feature>
<evidence type="ECO:0000313" key="3">
    <source>
        <dbReference type="EMBL" id="MWB99872.1"/>
    </source>
</evidence>
<comment type="caution">
    <text evidence="3">The sequence shown here is derived from an EMBL/GenBank/DDBJ whole genome shotgun (WGS) entry which is preliminary data.</text>
</comment>
<keyword evidence="1" id="KW-0812">Transmembrane</keyword>
<keyword evidence="1" id="KW-1133">Transmembrane helix</keyword>
<dbReference type="RefSeq" id="WP_160426527.1">
    <property type="nucleotide sequence ID" value="NZ_WSTA01000084.1"/>
</dbReference>
<dbReference type="Proteomes" id="UP000438182">
    <property type="component" value="Unassembled WGS sequence"/>
</dbReference>
<evidence type="ECO:0000259" key="2">
    <source>
        <dbReference type="Pfam" id="PF03703"/>
    </source>
</evidence>
<reference evidence="3 4" key="1">
    <citation type="submission" date="2019-12" db="EMBL/GenBank/DDBJ databases">
        <authorList>
            <person name="Kim Y.S."/>
        </authorList>
    </citation>
    <scope>NUCLEOTIDE SEQUENCE [LARGE SCALE GENOMIC DNA]</scope>
    <source>
        <strain evidence="3 4">MMS17-SY077</strain>
    </source>
</reference>
<feature type="domain" description="YdbS-like PH" evidence="2">
    <location>
        <begin position="75"/>
        <end position="146"/>
    </location>
</feature>
<dbReference type="PANTHER" id="PTHR37938">
    <property type="entry name" value="BLL0215 PROTEIN"/>
    <property type="match status" value="1"/>
</dbReference>
<keyword evidence="4" id="KW-1185">Reference proteome</keyword>
<accession>A0A6I4P2M4</accession>
<dbReference type="Pfam" id="PF03703">
    <property type="entry name" value="bPH_2"/>
    <property type="match status" value="1"/>
</dbReference>
<keyword evidence="1" id="KW-0472">Membrane</keyword>
<feature type="transmembrane region" description="Helical" evidence="1">
    <location>
        <begin position="56"/>
        <end position="76"/>
    </location>
</feature>
<dbReference type="InterPro" id="IPR005182">
    <property type="entry name" value="YdbS-like_PH"/>
</dbReference>